<keyword evidence="3" id="KW-1185">Reference proteome</keyword>
<evidence type="ECO:0000313" key="2">
    <source>
        <dbReference type="EMBL" id="CAJ1500277.1"/>
    </source>
</evidence>
<protein>
    <submittedName>
        <fullName evidence="2">Uncharacterized protein</fullName>
    </submittedName>
</protein>
<evidence type="ECO:0000256" key="1">
    <source>
        <dbReference type="SAM" id="Phobius"/>
    </source>
</evidence>
<evidence type="ECO:0000313" key="3">
    <source>
        <dbReference type="Proteomes" id="UP001190336"/>
    </source>
</evidence>
<feature type="transmembrane region" description="Helical" evidence="1">
    <location>
        <begin position="71"/>
        <end position="93"/>
    </location>
</feature>
<keyword evidence="1" id="KW-1133">Transmembrane helix</keyword>
<reference evidence="2 3" key="1">
    <citation type="submission" date="2023-08" db="EMBL/GenBank/DDBJ databases">
        <authorList>
            <person name="Folkvardsen B D."/>
            <person name="Norman A."/>
        </authorList>
    </citation>
    <scope>NUCLEOTIDE SEQUENCE [LARGE SCALE GENOMIC DNA]</scope>
    <source>
        <strain evidence="2 3">Mu0083</strain>
    </source>
</reference>
<feature type="transmembrane region" description="Helical" evidence="1">
    <location>
        <begin position="25"/>
        <end position="50"/>
    </location>
</feature>
<feature type="transmembrane region" description="Helical" evidence="1">
    <location>
        <begin position="99"/>
        <end position="121"/>
    </location>
</feature>
<dbReference type="Proteomes" id="UP001190336">
    <property type="component" value="Chromosome"/>
</dbReference>
<organism evidence="2 3">
    <name type="scientific">[Mycobacterium] kokjensenii</name>
    <dbReference type="NCBI Taxonomy" id="3064287"/>
    <lineage>
        <taxon>Bacteria</taxon>
        <taxon>Bacillati</taxon>
        <taxon>Actinomycetota</taxon>
        <taxon>Actinomycetes</taxon>
        <taxon>Mycobacteriales</taxon>
        <taxon>Mycobacteriaceae</taxon>
        <taxon>Mycolicibacter</taxon>
    </lineage>
</organism>
<keyword evidence="1" id="KW-0812">Transmembrane</keyword>
<accession>A0ABM9LJS2</accession>
<dbReference type="RefSeq" id="WP_308473175.1">
    <property type="nucleotide sequence ID" value="NZ_OY726394.1"/>
</dbReference>
<proteinExistence type="predicted"/>
<dbReference type="EMBL" id="OY726394">
    <property type="protein sequence ID" value="CAJ1500277.1"/>
    <property type="molecule type" value="Genomic_DNA"/>
</dbReference>
<name>A0ABM9LJS2_9MYCO</name>
<sequence>MIYPPYPPYPYGNHAAPHRRPTWDVIASILLATSLIVVCGLALILSMYAGMITDECSVARRCSESLINASYLATWGGIGAAVLITLAGMGVSAHNRSIMLIWPALGWAIFVITFATGGLLLNAGGDG</sequence>
<keyword evidence="1" id="KW-0472">Membrane</keyword>
<gene>
    <name evidence="2" type="ORF">MU0083_002391</name>
</gene>